<dbReference type="Pfam" id="PF02190">
    <property type="entry name" value="LON_substr_bdg"/>
    <property type="match status" value="1"/>
</dbReference>
<accession>A0ABP8J4T7</accession>
<dbReference type="InterPro" id="IPR015947">
    <property type="entry name" value="PUA-like_sf"/>
</dbReference>
<dbReference type="PANTHER" id="PTHR46732:SF8">
    <property type="entry name" value="ATP-DEPENDENT PROTEASE LA (LON) DOMAIN PROTEIN"/>
    <property type="match status" value="1"/>
</dbReference>
<dbReference type="SUPFAM" id="SSF88697">
    <property type="entry name" value="PUA domain-like"/>
    <property type="match status" value="1"/>
</dbReference>
<evidence type="ECO:0000259" key="1">
    <source>
        <dbReference type="PROSITE" id="PS51787"/>
    </source>
</evidence>
<comment type="caution">
    <text evidence="2">The sequence shown here is derived from an EMBL/GenBank/DDBJ whole genome shotgun (WGS) entry which is preliminary data.</text>
</comment>
<dbReference type="InterPro" id="IPR003111">
    <property type="entry name" value="Lon_prtase_N"/>
</dbReference>
<name>A0ABP8J4T7_9ACTN</name>
<gene>
    <name evidence="2" type="ORF">GCM10023147_06370</name>
</gene>
<sequence>MLEAMTELPMFPLGATLLPGESLPLRVFEPRYQALVQRCLATDRRFGVVLIERGSEVGGGDVRSDVGTVAEIVDHAATGAGRYSLECRGVARIRIAAWLPDDPYPRADVEPWPDAGVDGDWRAARDGVIEARERLLDLWRELAKRAGRRATPPPPLALPDDPSECSFTLATALPLSEADRYRALGAAGPVERAGVLTDAAEDVAAALRFRLQ</sequence>
<evidence type="ECO:0000313" key="3">
    <source>
        <dbReference type="Proteomes" id="UP001500635"/>
    </source>
</evidence>
<proteinExistence type="predicted"/>
<organism evidence="2 3">
    <name type="scientific">Tsukamurella soli</name>
    <dbReference type="NCBI Taxonomy" id="644556"/>
    <lineage>
        <taxon>Bacteria</taxon>
        <taxon>Bacillati</taxon>
        <taxon>Actinomycetota</taxon>
        <taxon>Actinomycetes</taxon>
        <taxon>Mycobacteriales</taxon>
        <taxon>Tsukamurellaceae</taxon>
        <taxon>Tsukamurella</taxon>
    </lineage>
</organism>
<evidence type="ECO:0000313" key="2">
    <source>
        <dbReference type="EMBL" id="GAA4385049.1"/>
    </source>
</evidence>
<dbReference type="Gene3D" id="2.30.130.40">
    <property type="entry name" value="LON domain-like"/>
    <property type="match status" value="1"/>
</dbReference>
<dbReference type="EMBL" id="BAABFR010000006">
    <property type="protein sequence ID" value="GAA4385049.1"/>
    <property type="molecule type" value="Genomic_DNA"/>
</dbReference>
<dbReference type="SMART" id="SM00464">
    <property type="entry name" value="LON"/>
    <property type="match status" value="1"/>
</dbReference>
<reference evidence="3" key="1">
    <citation type="journal article" date="2019" name="Int. J. Syst. Evol. Microbiol.">
        <title>The Global Catalogue of Microorganisms (GCM) 10K type strain sequencing project: providing services to taxonomists for standard genome sequencing and annotation.</title>
        <authorList>
            <consortium name="The Broad Institute Genomics Platform"/>
            <consortium name="The Broad Institute Genome Sequencing Center for Infectious Disease"/>
            <person name="Wu L."/>
            <person name="Ma J."/>
        </authorList>
    </citation>
    <scope>NUCLEOTIDE SEQUENCE [LARGE SCALE GENOMIC DNA]</scope>
    <source>
        <strain evidence="3">JCM 17688</strain>
    </source>
</reference>
<feature type="domain" description="Lon N-terminal" evidence="1">
    <location>
        <begin position="5"/>
        <end position="204"/>
    </location>
</feature>
<dbReference type="PROSITE" id="PS51787">
    <property type="entry name" value="LON_N"/>
    <property type="match status" value="1"/>
</dbReference>
<dbReference type="PANTHER" id="PTHR46732">
    <property type="entry name" value="ATP-DEPENDENT PROTEASE LA (LON) DOMAIN PROTEIN"/>
    <property type="match status" value="1"/>
</dbReference>
<protein>
    <submittedName>
        <fullName evidence="2">LON peptidase substrate-binding domain-containing protein</fullName>
    </submittedName>
</protein>
<dbReference type="InterPro" id="IPR046336">
    <property type="entry name" value="Lon_prtase_N_sf"/>
</dbReference>
<keyword evidence="3" id="KW-1185">Reference proteome</keyword>
<dbReference type="Proteomes" id="UP001500635">
    <property type="component" value="Unassembled WGS sequence"/>
</dbReference>